<proteinExistence type="predicted"/>
<gene>
    <name evidence="1" type="ordered locus">Sfri_3614</name>
</gene>
<organism evidence="1 2">
    <name type="scientific">Shewanella frigidimarina (strain NCIMB 400)</name>
    <dbReference type="NCBI Taxonomy" id="318167"/>
    <lineage>
        <taxon>Bacteria</taxon>
        <taxon>Pseudomonadati</taxon>
        <taxon>Pseudomonadota</taxon>
        <taxon>Gammaproteobacteria</taxon>
        <taxon>Alteromonadales</taxon>
        <taxon>Shewanellaceae</taxon>
        <taxon>Shewanella</taxon>
    </lineage>
</organism>
<dbReference type="OrthoDB" id="7057192at2"/>
<accession>Q07X23</accession>
<keyword evidence="2" id="KW-1185">Reference proteome</keyword>
<sequence>MDSKKLLIKTVCERMPWKVLQVALKSVKLPVSKGTEATLDKLLNLVTLGQIDDVLERQLFNLYCDYLKFGDKTVRFDSASGESIQFIVDNVCNMQLDISPKDINFPFRDSESDCKLSSKYKLVQLDDTEEHIYFYFVSLKSLTEKIILDSNYLQSINASFTLPLDLFNITANQRKEKRYYDIVCVNKSTGVVDYRLDTASGLSTDDLETSFRDLKTYFATKIQSLEKNNAVQLSFERKNLFPYIPALYRESDDRVCELGFQVGSVTHHERMRVSNKDLRDEVFHKAGKKEVDSIDVFRIAVRKLNDINHQTYESEVYLPGTIKLMSGTSISKLDHAIFSNCLNEHDYNYLMSSMENCMSKYQKDDFIDIELVS</sequence>
<dbReference type="AlphaFoldDB" id="Q07X23"/>
<dbReference type="eggNOG" id="ENOG5032VMT">
    <property type="taxonomic scope" value="Bacteria"/>
</dbReference>
<dbReference type="HOGENOM" id="CLU_762672_0_0_6"/>
<reference evidence="1 2" key="1">
    <citation type="submission" date="2006-08" db="EMBL/GenBank/DDBJ databases">
        <title>Complete sequence of Shewanella frigidimarina NCIMB 400.</title>
        <authorList>
            <consortium name="US DOE Joint Genome Institute"/>
            <person name="Copeland A."/>
            <person name="Lucas S."/>
            <person name="Lapidus A."/>
            <person name="Barry K."/>
            <person name="Detter J.C."/>
            <person name="Glavina del Rio T."/>
            <person name="Hammon N."/>
            <person name="Israni S."/>
            <person name="Dalin E."/>
            <person name="Tice H."/>
            <person name="Pitluck S."/>
            <person name="Fredrickson J.K."/>
            <person name="Kolker E."/>
            <person name="McCuel L.A."/>
            <person name="DiChristina T."/>
            <person name="Nealson K.H."/>
            <person name="Newman D."/>
            <person name="Tiedje J.M."/>
            <person name="Zhou J."/>
            <person name="Romine M.F."/>
            <person name="Culley D.E."/>
            <person name="Serres M."/>
            <person name="Chertkov O."/>
            <person name="Brettin T."/>
            <person name="Bruce D."/>
            <person name="Han C."/>
            <person name="Tapia R."/>
            <person name="Gilna P."/>
            <person name="Schmutz J."/>
            <person name="Larimer F."/>
            <person name="Land M."/>
            <person name="Hauser L."/>
            <person name="Kyrpides N."/>
            <person name="Mikhailova N."/>
            <person name="Richardson P."/>
        </authorList>
    </citation>
    <scope>NUCLEOTIDE SEQUENCE [LARGE SCALE GENOMIC DNA]</scope>
    <source>
        <strain evidence="1 2">NCIMB 400</strain>
    </source>
</reference>
<evidence type="ECO:0000313" key="2">
    <source>
        <dbReference type="Proteomes" id="UP000000684"/>
    </source>
</evidence>
<dbReference type="RefSeq" id="WP_011639031.1">
    <property type="nucleotide sequence ID" value="NC_008345.1"/>
</dbReference>
<dbReference type="GeneID" id="41838972"/>
<evidence type="ECO:0000313" key="1">
    <source>
        <dbReference type="EMBL" id="ABI73441.1"/>
    </source>
</evidence>
<dbReference type="KEGG" id="sfr:Sfri_3614"/>
<name>Q07X23_SHEFN</name>
<dbReference type="Proteomes" id="UP000000684">
    <property type="component" value="Chromosome"/>
</dbReference>
<protein>
    <submittedName>
        <fullName evidence="1">Uncharacterized protein</fullName>
    </submittedName>
</protein>
<dbReference type="EMBL" id="CP000447">
    <property type="protein sequence ID" value="ABI73441.1"/>
    <property type="molecule type" value="Genomic_DNA"/>
</dbReference>